<keyword evidence="2" id="KW-1185">Reference proteome</keyword>
<dbReference type="Proteomes" id="UP000887578">
    <property type="component" value="Unplaced"/>
</dbReference>
<organism evidence="2 3">
    <name type="scientific">Panagrolaimus davidi</name>
    <dbReference type="NCBI Taxonomy" id="227884"/>
    <lineage>
        <taxon>Eukaryota</taxon>
        <taxon>Metazoa</taxon>
        <taxon>Ecdysozoa</taxon>
        <taxon>Nematoda</taxon>
        <taxon>Chromadorea</taxon>
        <taxon>Rhabditida</taxon>
        <taxon>Tylenchina</taxon>
        <taxon>Panagrolaimomorpha</taxon>
        <taxon>Panagrolaimoidea</taxon>
        <taxon>Panagrolaimidae</taxon>
        <taxon>Panagrolaimus</taxon>
    </lineage>
</organism>
<dbReference type="WBParaSite" id="PDA_v2.g23025.t1">
    <property type="protein sequence ID" value="PDA_v2.g23025.t1"/>
    <property type="gene ID" value="PDA_v2.g23025"/>
</dbReference>
<name>A0A914PW59_9BILA</name>
<dbReference type="AlphaFoldDB" id="A0A914PW59"/>
<proteinExistence type="predicted"/>
<feature type="region of interest" description="Disordered" evidence="1">
    <location>
        <begin position="225"/>
        <end position="250"/>
    </location>
</feature>
<evidence type="ECO:0000256" key="1">
    <source>
        <dbReference type="SAM" id="MobiDB-lite"/>
    </source>
</evidence>
<protein>
    <submittedName>
        <fullName evidence="3">BACK domain-containing protein</fullName>
    </submittedName>
</protein>
<reference evidence="3" key="1">
    <citation type="submission" date="2022-11" db="UniProtKB">
        <authorList>
            <consortium name="WormBaseParasite"/>
        </authorList>
    </citation>
    <scope>IDENTIFICATION</scope>
</reference>
<sequence>MEMRIELKALLHLSHMYDVEYLFETCVNDILNFGTDLFKFAEIGLLYENKYDIVNKCFNAVTNFAPFLPLKCYKQNDQTNWCSSELVLLFVKNCRRTEKFTENDVFQKVFEWIKGQCEDRNLEINARNLKEIFAQFEPFICFEKMDIKILTSTVCEYKLIPEERILKCYHNHIIKEEEVKLPNASNAFSFGAHVGHMPPRSEYSPLNHPPYMIQPSMPSTSVVYRHPHQKQLQPSQPPPLFRNPSRFMLQ</sequence>
<evidence type="ECO:0000313" key="3">
    <source>
        <dbReference type="WBParaSite" id="PDA_v2.g23025.t1"/>
    </source>
</evidence>
<evidence type="ECO:0000313" key="2">
    <source>
        <dbReference type="Proteomes" id="UP000887578"/>
    </source>
</evidence>
<accession>A0A914PW59</accession>